<sequence>MPRSTTDPPGDPLQGVHKDSRGLIRVLVGWKEFLWGGLAGAFGETIMHPVDTLKTRIQSAGQFGYQQQRQTNIRNVLKSVLATDGIGGLYRGIIPGMAGSLVTGATYFGFIESTKGWLEEKRPHLAGPWAHFLAGAAGDTLGSVIYVPCEVIKQRMQVQGSRKAWEQAYSRAAIPSSKLSVTNVYYSGLFHATRFILKHEGWKGLYAGFFSTLARDVPFAGFQIMFYEAFREAVERGHRKWYLKGLSKSNQHEFSSYEEFLLGGAAGGLSAFLTTPLDVIKTRLQVQGTSMRYKSWHDALQVIWRTEGFRGFFKGCVPRVVWWCPASALTFMAVEKLRRQFNGNMHTKNQLAQSGLSKDRTEATVDVPTVVVSPPSQIR</sequence>
<name>A0ACC2AJE0_DIPCM</name>
<dbReference type="Proteomes" id="UP001162992">
    <property type="component" value="Chromosome 21"/>
</dbReference>
<reference evidence="2" key="1">
    <citation type="journal article" date="2024" name="Proc. Natl. Acad. Sci. U.S.A.">
        <title>Extraordinary preservation of gene collinearity over three hundred million years revealed in homosporous lycophytes.</title>
        <authorList>
            <person name="Li C."/>
            <person name="Wickell D."/>
            <person name="Kuo L.Y."/>
            <person name="Chen X."/>
            <person name="Nie B."/>
            <person name="Liao X."/>
            <person name="Peng D."/>
            <person name="Ji J."/>
            <person name="Jenkins J."/>
            <person name="Williams M."/>
            <person name="Shu S."/>
            <person name="Plott C."/>
            <person name="Barry K."/>
            <person name="Rajasekar S."/>
            <person name="Grimwood J."/>
            <person name="Han X."/>
            <person name="Sun S."/>
            <person name="Hou Z."/>
            <person name="He W."/>
            <person name="Dai G."/>
            <person name="Sun C."/>
            <person name="Schmutz J."/>
            <person name="Leebens-Mack J.H."/>
            <person name="Li F.W."/>
            <person name="Wang L."/>
        </authorList>
    </citation>
    <scope>NUCLEOTIDE SEQUENCE [LARGE SCALE GENOMIC DNA]</scope>
    <source>
        <strain evidence="2">cv. PW_Plant_1</strain>
    </source>
</reference>
<evidence type="ECO:0000313" key="1">
    <source>
        <dbReference type="EMBL" id="KAJ7517680.1"/>
    </source>
</evidence>
<dbReference type="EMBL" id="CM055112">
    <property type="protein sequence ID" value="KAJ7517680.1"/>
    <property type="molecule type" value="Genomic_DNA"/>
</dbReference>
<gene>
    <name evidence="1" type="ORF">O6H91_21G034900</name>
</gene>
<comment type="caution">
    <text evidence="1">The sequence shown here is derived from an EMBL/GenBank/DDBJ whole genome shotgun (WGS) entry which is preliminary data.</text>
</comment>
<proteinExistence type="predicted"/>
<keyword evidence="2" id="KW-1185">Reference proteome</keyword>
<evidence type="ECO:0000313" key="2">
    <source>
        <dbReference type="Proteomes" id="UP001162992"/>
    </source>
</evidence>
<accession>A0ACC2AJE0</accession>
<organism evidence="1 2">
    <name type="scientific">Diphasiastrum complanatum</name>
    <name type="common">Issler's clubmoss</name>
    <name type="synonym">Lycopodium complanatum</name>
    <dbReference type="NCBI Taxonomy" id="34168"/>
    <lineage>
        <taxon>Eukaryota</taxon>
        <taxon>Viridiplantae</taxon>
        <taxon>Streptophyta</taxon>
        <taxon>Embryophyta</taxon>
        <taxon>Tracheophyta</taxon>
        <taxon>Lycopodiopsida</taxon>
        <taxon>Lycopodiales</taxon>
        <taxon>Lycopodiaceae</taxon>
        <taxon>Lycopodioideae</taxon>
        <taxon>Diphasiastrum</taxon>
    </lineage>
</organism>
<protein>
    <submittedName>
        <fullName evidence="1">Uncharacterized protein</fullName>
    </submittedName>
</protein>